<dbReference type="CDD" id="cd04283">
    <property type="entry name" value="ZnMc_hatching_enzyme"/>
    <property type="match status" value="1"/>
</dbReference>
<dbReference type="GO" id="GO:0004222">
    <property type="term" value="F:metalloendopeptidase activity"/>
    <property type="evidence" value="ECO:0007669"/>
    <property type="project" value="UniProtKB-UniRule"/>
</dbReference>
<dbReference type="InterPro" id="IPR006026">
    <property type="entry name" value="Peptidase_Metallo"/>
</dbReference>
<keyword evidence="4 8" id="KW-0378">Hydrolase</keyword>
<dbReference type="Proteomes" id="UP000327468">
    <property type="component" value="Chromosome 25"/>
</dbReference>
<sequence length="274" mass="31149">MSLIQNIILLLLSISLVQSRSIKALFNETSEETDNSIDRDYFSVSAIIERANKNVGKLKGEFAIVHGDIAVYTGLQNADPCTSRGCKWRKGRDGKVNVPFVISSQYSCSERSVIENGLTSFQKSTCIRFKPRTNEEDYIHIISDTGCYSFVGRRGGEQVVSLQRNGCVYHHIIQHELLHALGFNHEQTRSDRDKHVRILYQNIIPGEEGNFKKVDTNNLNTPYDYNSVMHYSRFAFSKNREPTILPIPDNNVPIGRATEMSPNDILRVNRLYCS</sequence>
<evidence type="ECO:0000256" key="1">
    <source>
        <dbReference type="ARBA" id="ARBA00022670"/>
    </source>
</evidence>
<dbReference type="InterPro" id="IPR001506">
    <property type="entry name" value="Peptidase_M12A"/>
</dbReference>
<evidence type="ECO:0000256" key="7">
    <source>
        <dbReference type="ARBA" id="ARBA00023157"/>
    </source>
</evidence>
<evidence type="ECO:0000256" key="8">
    <source>
        <dbReference type="PROSITE-ProRule" id="PRU01211"/>
    </source>
</evidence>
<dbReference type="SUPFAM" id="SSF55486">
    <property type="entry name" value="Metalloproteases ('zincins'), catalytic domain"/>
    <property type="match status" value="1"/>
</dbReference>
<dbReference type="InterPro" id="IPR034039">
    <property type="entry name" value="ZnMP_hatching_enz"/>
</dbReference>
<evidence type="ECO:0000256" key="5">
    <source>
        <dbReference type="ARBA" id="ARBA00022833"/>
    </source>
</evidence>
<dbReference type="SMART" id="SM00235">
    <property type="entry name" value="ZnMc"/>
    <property type="match status" value="1"/>
</dbReference>
<protein>
    <recommendedName>
        <fullName evidence="9">Metalloendopeptidase</fullName>
        <ecNumber evidence="9">3.4.24.-</ecNumber>
    </recommendedName>
</protein>
<proteinExistence type="predicted"/>
<gene>
    <name evidence="11" type="ORF">PHYPO_G00147260</name>
</gene>
<dbReference type="PANTHER" id="PTHR10127">
    <property type="entry name" value="DISCOIDIN, CUB, EGF, LAMININ , AND ZINC METALLOPROTEASE DOMAIN CONTAINING"/>
    <property type="match status" value="1"/>
</dbReference>
<keyword evidence="5 8" id="KW-0862">Zinc</keyword>
<dbReference type="PRINTS" id="PR00480">
    <property type="entry name" value="ASTACIN"/>
</dbReference>
<feature type="binding site" evidence="8">
    <location>
        <position position="185"/>
    </location>
    <ligand>
        <name>Zn(2+)</name>
        <dbReference type="ChEBI" id="CHEBI:29105"/>
        <note>catalytic</note>
    </ligand>
</feature>
<feature type="binding site" evidence="8">
    <location>
        <position position="175"/>
    </location>
    <ligand>
        <name>Zn(2+)</name>
        <dbReference type="ChEBI" id="CHEBI:29105"/>
        <note>catalytic</note>
    </ligand>
</feature>
<organism evidence="11 12">
    <name type="scientific">Pangasianodon hypophthalmus</name>
    <name type="common">Striped catfish</name>
    <name type="synonym">Helicophagus hypophthalmus</name>
    <dbReference type="NCBI Taxonomy" id="310915"/>
    <lineage>
        <taxon>Eukaryota</taxon>
        <taxon>Metazoa</taxon>
        <taxon>Chordata</taxon>
        <taxon>Craniata</taxon>
        <taxon>Vertebrata</taxon>
        <taxon>Euteleostomi</taxon>
        <taxon>Actinopterygii</taxon>
        <taxon>Neopterygii</taxon>
        <taxon>Teleostei</taxon>
        <taxon>Ostariophysi</taxon>
        <taxon>Siluriformes</taxon>
        <taxon>Pangasiidae</taxon>
        <taxon>Pangasianodon</taxon>
    </lineage>
</organism>
<keyword evidence="3 9" id="KW-0732">Signal</keyword>
<dbReference type="GO" id="GO:0006508">
    <property type="term" value="P:proteolysis"/>
    <property type="evidence" value="ECO:0007669"/>
    <property type="project" value="UniProtKB-KW"/>
</dbReference>
<accession>A0A5N5K465</accession>
<evidence type="ECO:0000256" key="2">
    <source>
        <dbReference type="ARBA" id="ARBA00022723"/>
    </source>
</evidence>
<name>A0A5N5K465_PANHP</name>
<dbReference type="InterPro" id="IPR024079">
    <property type="entry name" value="MetalloPept_cat_dom_sf"/>
</dbReference>
<comment type="caution">
    <text evidence="11">The sequence shown here is derived from an EMBL/GenBank/DDBJ whole genome shotgun (WGS) entry which is preliminary data.</text>
</comment>
<keyword evidence="7" id="KW-1015">Disulfide bond</keyword>
<dbReference type="Gene3D" id="3.40.390.10">
    <property type="entry name" value="Collagenase (Catalytic Domain)"/>
    <property type="match status" value="1"/>
</dbReference>
<evidence type="ECO:0000256" key="4">
    <source>
        <dbReference type="ARBA" id="ARBA00022801"/>
    </source>
</evidence>
<feature type="chain" id="PRO_5024476125" description="Metalloendopeptidase" evidence="9">
    <location>
        <begin position="20"/>
        <end position="274"/>
    </location>
</feature>
<evidence type="ECO:0000256" key="9">
    <source>
        <dbReference type="RuleBase" id="RU361183"/>
    </source>
</evidence>
<reference evidence="11 12" key="1">
    <citation type="submission" date="2019-06" db="EMBL/GenBank/DDBJ databases">
        <title>A chromosome-scale genome assembly of the striped catfish, Pangasianodon hypophthalmus.</title>
        <authorList>
            <person name="Wen M."/>
            <person name="Zahm M."/>
            <person name="Roques C."/>
            <person name="Cabau C."/>
            <person name="Klopp C."/>
            <person name="Donnadieu C."/>
            <person name="Jouanno E."/>
            <person name="Avarre J.-C."/>
            <person name="Campet M."/>
            <person name="Ha T.T.T."/>
            <person name="Dugue R."/>
            <person name="Lampietro C."/>
            <person name="Louis A."/>
            <person name="Herpin A."/>
            <person name="Echchiki A."/>
            <person name="Berthelot C."/>
            <person name="Parey E."/>
            <person name="Roest-Crollius H."/>
            <person name="Braasch I."/>
            <person name="Postlethwait J."/>
            <person name="Bobe J."/>
            <person name="Montfort J."/>
            <person name="Bouchez O."/>
            <person name="Begum T."/>
            <person name="Schartl M."/>
            <person name="Guiguen Y."/>
        </authorList>
    </citation>
    <scope>NUCLEOTIDE SEQUENCE [LARGE SCALE GENOMIC DNA]</scope>
    <source>
        <strain evidence="11 12">Indonesia</strain>
        <tissue evidence="11">Blood</tissue>
    </source>
</reference>
<evidence type="ECO:0000256" key="6">
    <source>
        <dbReference type="ARBA" id="ARBA00023049"/>
    </source>
</evidence>
<feature type="binding site" evidence="8">
    <location>
        <position position="179"/>
    </location>
    <ligand>
        <name>Zn(2+)</name>
        <dbReference type="ChEBI" id="CHEBI:29105"/>
        <note>catalytic</note>
    </ligand>
</feature>
<dbReference type="EC" id="3.4.24.-" evidence="9"/>
<feature type="signal peptide" evidence="9">
    <location>
        <begin position="1"/>
        <end position="19"/>
    </location>
</feature>
<feature type="domain" description="Peptidase M12A" evidence="10">
    <location>
        <begin position="77"/>
        <end position="274"/>
    </location>
</feature>
<dbReference type="EMBL" id="VFJC01000026">
    <property type="protein sequence ID" value="KAB5526052.1"/>
    <property type="molecule type" value="Genomic_DNA"/>
</dbReference>
<dbReference type="FunFam" id="3.40.390.10:FF:000038">
    <property type="entry name" value="Metalloendopeptidase"/>
    <property type="match status" value="1"/>
</dbReference>
<keyword evidence="2 8" id="KW-0479">Metal-binding</keyword>
<evidence type="ECO:0000256" key="3">
    <source>
        <dbReference type="ARBA" id="ARBA00022729"/>
    </source>
</evidence>
<dbReference type="Pfam" id="PF01400">
    <property type="entry name" value="Astacin"/>
    <property type="match status" value="1"/>
</dbReference>
<keyword evidence="1 8" id="KW-0645">Protease</keyword>
<keyword evidence="12" id="KW-1185">Reference proteome</keyword>
<keyword evidence="6 8" id="KW-0482">Metalloprotease</keyword>
<feature type="active site" evidence="8">
    <location>
        <position position="176"/>
    </location>
</feature>
<dbReference type="PANTHER" id="PTHR10127:SF899">
    <property type="entry name" value="ASTACIN-LIKE METALLOENDOPEPTIDASE-RELATED"/>
    <property type="match status" value="1"/>
</dbReference>
<evidence type="ECO:0000313" key="11">
    <source>
        <dbReference type="EMBL" id="KAB5526052.1"/>
    </source>
</evidence>
<evidence type="ECO:0000313" key="12">
    <source>
        <dbReference type="Proteomes" id="UP000327468"/>
    </source>
</evidence>
<dbReference type="PROSITE" id="PS51864">
    <property type="entry name" value="ASTACIN"/>
    <property type="match status" value="1"/>
</dbReference>
<comment type="cofactor">
    <cofactor evidence="8 9">
        <name>Zn(2+)</name>
        <dbReference type="ChEBI" id="CHEBI:29105"/>
    </cofactor>
    <text evidence="8 9">Binds 1 zinc ion per subunit.</text>
</comment>
<dbReference type="GO" id="GO:0008270">
    <property type="term" value="F:zinc ion binding"/>
    <property type="evidence" value="ECO:0007669"/>
    <property type="project" value="UniProtKB-UniRule"/>
</dbReference>
<comment type="caution">
    <text evidence="8">Lacks conserved residue(s) required for the propagation of feature annotation.</text>
</comment>
<dbReference type="AlphaFoldDB" id="A0A5N5K465"/>
<evidence type="ECO:0000259" key="10">
    <source>
        <dbReference type="PROSITE" id="PS51864"/>
    </source>
</evidence>